<dbReference type="InterPro" id="IPR013694">
    <property type="entry name" value="VIT"/>
</dbReference>
<feature type="non-terminal residue" evidence="2">
    <location>
        <position position="1"/>
    </location>
</feature>
<reference evidence="2 3" key="1">
    <citation type="journal article" date="2019" name="PLoS Negl. Trop. Dis.">
        <title>Revisiting the worldwide diversity of Leptospira species in the environment.</title>
        <authorList>
            <person name="Vincent A.T."/>
            <person name="Schiettekatte O."/>
            <person name="Bourhy P."/>
            <person name="Veyrier F.J."/>
            <person name="Picardeau M."/>
        </authorList>
    </citation>
    <scope>NUCLEOTIDE SEQUENCE [LARGE SCALE GENOMIC DNA]</scope>
    <source>
        <strain evidence="2 3">201702444</strain>
    </source>
</reference>
<evidence type="ECO:0000259" key="1">
    <source>
        <dbReference type="PROSITE" id="PS51468"/>
    </source>
</evidence>
<dbReference type="EMBL" id="RQGN01000064">
    <property type="protein sequence ID" value="TGL99934.1"/>
    <property type="molecule type" value="Genomic_DNA"/>
</dbReference>
<sequence>LRVSYTETTLSVYNENSSSNRPWIGFGSAFASPEEAIYTITVPEGSICTKLSLWIDGEERPARLTFRSKAHNAYQTIVGTERRDPSYVEWLDGNRLRLKIFPVDPGNYRMVRIGIVSPLKADKNKLVYERIRFEGPVSDFADQTVNVDLFSKAPIELDSSGISLKERIVSDSQVRQWTGSSGFRGWSFSFPSTVPSGTISAAGMTYNVSPLKKHASRFEPDRIVVALNSALSRSEWKNAIRKIYSFGIPVTILTNEWFQATDVEKAIRYLDECEIPSFNLFPLHLEELLTSRVSGKNPLWITAGETQSIPLGELRNSNRFEGIQLASAKRSEPVKIAVLNGKHSEYVASLIDLNQMVSVAENEDELYNILKNKSINLPVDDENEIALPYSELTLQRSNKAEEPRPGSDLLIRMSIQRKIMKQLGKRFFDRDLENADLVDLAKDAMVVSPVSTLIVLETEHDYKRFGINANASALGQSKLEAPGSVPEPEEWLLIVCILFGALFYWKTRRQFA</sequence>
<feature type="domain" description="VIT" evidence="1">
    <location>
        <begin position="1"/>
        <end position="117"/>
    </location>
</feature>
<evidence type="ECO:0000313" key="3">
    <source>
        <dbReference type="Proteomes" id="UP000298429"/>
    </source>
</evidence>
<dbReference type="InterPro" id="IPR031005">
    <property type="entry name" value="Sorted_by_XrtN"/>
</dbReference>
<evidence type="ECO:0000313" key="2">
    <source>
        <dbReference type="EMBL" id="TGL99934.1"/>
    </source>
</evidence>
<dbReference type="Pfam" id="PF08487">
    <property type="entry name" value="VIT"/>
    <property type="match status" value="1"/>
</dbReference>
<dbReference type="NCBIfam" id="TIGR04477">
    <property type="entry name" value="sorted_by_XrtN"/>
    <property type="match status" value="1"/>
</dbReference>
<accession>A0A5F2B3H0</accession>
<dbReference type="RefSeq" id="WP_135671300.1">
    <property type="nucleotide sequence ID" value="NZ_RQGN01000064.1"/>
</dbReference>
<proteinExistence type="predicted"/>
<gene>
    <name evidence="2" type="ORF">EHQ76_12905</name>
</gene>
<dbReference type="Proteomes" id="UP000298429">
    <property type="component" value="Unassembled WGS sequence"/>
</dbReference>
<dbReference type="AlphaFoldDB" id="A0A5F2B3H0"/>
<comment type="caution">
    <text evidence="2">The sequence shown here is derived from an EMBL/GenBank/DDBJ whole genome shotgun (WGS) entry which is preliminary data.</text>
</comment>
<protein>
    <submittedName>
        <fullName evidence="2">XrtN system VIT domain-containing protein</fullName>
    </submittedName>
</protein>
<organism evidence="2 3">
    <name type="scientific">Leptospira barantonii</name>
    <dbReference type="NCBI Taxonomy" id="2023184"/>
    <lineage>
        <taxon>Bacteria</taxon>
        <taxon>Pseudomonadati</taxon>
        <taxon>Spirochaetota</taxon>
        <taxon>Spirochaetia</taxon>
        <taxon>Leptospirales</taxon>
        <taxon>Leptospiraceae</taxon>
        <taxon>Leptospira</taxon>
    </lineage>
</organism>
<dbReference type="OrthoDB" id="311826at2"/>
<dbReference type="PROSITE" id="PS51468">
    <property type="entry name" value="VIT"/>
    <property type="match status" value="1"/>
</dbReference>
<name>A0A5F2B3H0_9LEPT</name>